<dbReference type="EMBL" id="JACHFL010000005">
    <property type="protein sequence ID" value="MBB5363364.1"/>
    <property type="molecule type" value="Genomic_DNA"/>
</dbReference>
<name>A0A7W8JUF5_9DEIO</name>
<proteinExistence type="predicted"/>
<gene>
    <name evidence="1" type="ORF">HNQ08_002462</name>
</gene>
<reference evidence="1 2" key="1">
    <citation type="submission" date="2020-08" db="EMBL/GenBank/DDBJ databases">
        <title>Genomic Encyclopedia of Type Strains, Phase IV (KMG-IV): sequencing the most valuable type-strain genomes for metagenomic binning, comparative biology and taxonomic classification.</title>
        <authorList>
            <person name="Goeker M."/>
        </authorList>
    </citation>
    <scope>NUCLEOTIDE SEQUENCE [LARGE SCALE GENOMIC DNA]</scope>
    <source>
        <strain evidence="1 2">DSM 27939</strain>
    </source>
</reference>
<dbReference type="RefSeq" id="WP_229789906.1">
    <property type="nucleotide sequence ID" value="NZ_JACHFL010000005.1"/>
</dbReference>
<evidence type="ECO:0000313" key="1">
    <source>
        <dbReference type="EMBL" id="MBB5363364.1"/>
    </source>
</evidence>
<organism evidence="1 2">
    <name type="scientific">Deinococcus humi</name>
    <dbReference type="NCBI Taxonomy" id="662880"/>
    <lineage>
        <taxon>Bacteria</taxon>
        <taxon>Thermotogati</taxon>
        <taxon>Deinococcota</taxon>
        <taxon>Deinococci</taxon>
        <taxon>Deinococcales</taxon>
        <taxon>Deinococcaceae</taxon>
        <taxon>Deinococcus</taxon>
    </lineage>
</organism>
<comment type="caution">
    <text evidence="1">The sequence shown here is derived from an EMBL/GenBank/DDBJ whole genome shotgun (WGS) entry which is preliminary data.</text>
</comment>
<evidence type="ECO:0000313" key="2">
    <source>
        <dbReference type="Proteomes" id="UP000552709"/>
    </source>
</evidence>
<dbReference type="Proteomes" id="UP000552709">
    <property type="component" value="Unassembled WGS sequence"/>
</dbReference>
<protein>
    <submittedName>
        <fullName evidence="1">Uncharacterized protein</fullName>
    </submittedName>
</protein>
<sequence>MRVDEISTDAAPDCNRAAFSEAWWLWWLTLTELLTRIEGGETAKGDLTELVRRCYL</sequence>
<keyword evidence="2" id="KW-1185">Reference proteome</keyword>
<accession>A0A7W8JUF5</accession>
<dbReference type="AlphaFoldDB" id="A0A7W8JUF5"/>